<dbReference type="Gene3D" id="3.40.50.11530">
    <property type="match status" value="1"/>
</dbReference>
<dbReference type="PROSITE" id="PS51534">
    <property type="entry name" value="SEFIR"/>
    <property type="match status" value="1"/>
</dbReference>
<keyword evidence="4" id="KW-0833">Ubl conjugation pathway</keyword>
<evidence type="ECO:0000256" key="12">
    <source>
        <dbReference type="ARBA" id="ARBA00080040"/>
    </source>
</evidence>
<dbReference type="STRING" id="244447.ENSCSEP00000010947"/>
<dbReference type="EC" id="2.3.2.27" evidence="2"/>
<protein>
    <recommendedName>
        <fullName evidence="7">E3 ubiquitin ligase TRAF3IP2</fullName>
        <ecNumber evidence="2">2.3.2.27</ecNumber>
    </recommendedName>
    <alternativeName>
        <fullName evidence="8">Adapter protein CIKS</fullName>
    </alternativeName>
    <alternativeName>
        <fullName evidence="9">Connection to IKK and SAPK/JNK</fullName>
    </alternativeName>
    <alternativeName>
        <fullName evidence="12">E3 ubiquitin-protein ligase CIKS</fullName>
    </alternativeName>
    <alternativeName>
        <fullName evidence="10">Nuclear factor NF-kappa-B activator 1</fullName>
    </alternativeName>
    <alternativeName>
        <fullName evidence="11">TRAF3-interacting protein 2</fullName>
    </alternativeName>
</protein>
<evidence type="ECO:0000256" key="5">
    <source>
        <dbReference type="ARBA" id="ARBA00023198"/>
    </source>
</evidence>
<reference evidence="15 16" key="1">
    <citation type="journal article" date="2014" name="Nat. Genet.">
        <title>Whole-genome sequence of a flatfish provides insights into ZW sex chromosome evolution and adaptation to a benthic lifestyle.</title>
        <authorList>
            <person name="Chen S."/>
            <person name="Zhang G."/>
            <person name="Shao C."/>
            <person name="Huang Q."/>
            <person name="Liu G."/>
            <person name="Zhang P."/>
            <person name="Song W."/>
            <person name="An N."/>
            <person name="Chalopin D."/>
            <person name="Volff J.N."/>
            <person name="Hong Y."/>
            <person name="Li Q."/>
            <person name="Sha Z."/>
            <person name="Zhou H."/>
            <person name="Xie M."/>
            <person name="Yu Q."/>
            <person name="Liu Y."/>
            <person name="Xiang H."/>
            <person name="Wang N."/>
            <person name="Wu K."/>
            <person name="Yang C."/>
            <person name="Zhou Q."/>
            <person name="Liao X."/>
            <person name="Yang L."/>
            <person name="Hu Q."/>
            <person name="Zhang J."/>
            <person name="Meng L."/>
            <person name="Jin L."/>
            <person name="Tian Y."/>
            <person name="Lian J."/>
            <person name="Yang J."/>
            <person name="Miao G."/>
            <person name="Liu S."/>
            <person name="Liang Z."/>
            <person name="Yan F."/>
            <person name="Li Y."/>
            <person name="Sun B."/>
            <person name="Zhang H."/>
            <person name="Zhang J."/>
            <person name="Zhu Y."/>
            <person name="Du M."/>
            <person name="Zhao Y."/>
            <person name="Schartl M."/>
            <person name="Tang Q."/>
            <person name="Wang J."/>
        </authorList>
    </citation>
    <scope>NUCLEOTIDE SEQUENCE</scope>
</reference>
<accession>A0A3P8V904</accession>
<evidence type="ECO:0000256" key="8">
    <source>
        <dbReference type="ARBA" id="ARBA00075327"/>
    </source>
</evidence>
<dbReference type="GO" id="GO:0038173">
    <property type="term" value="P:interleukin-17A-mediated signaling pathway"/>
    <property type="evidence" value="ECO:0007669"/>
    <property type="project" value="UniProtKB-ARBA"/>
</dbReference>
<reference evidence="15" key="3">
    <citation type="submission" date="2025-09" db="UniProtKB">
        <authorList>
            <consortium name="Ensembl"/>
        </authorList>
    </citation>
    <scope>IDENTIFICATION</scope>
</reference>
<feature type="domain" description="SEFIR" evidence="14">
    <location>
        <begin position="254"/>
        <end position="398"/>
    </location>
</feature>
<feature type="region of interest" description="Disordered" evidence="13">
    <location>
        <begin position="1"/>
        <end position="24"/>
    </location>
</feature>
<comment type="catalytic activity">
    <reaction evidence="1">
        <text>S-ubiquitinyl-[E2 ubiquitin-conjugating enzyme]-L-cysteine + [acceptor protein]-L-lysine = [E2 ubiquitin-conjugating enzyme]-L-cysteine + N(6)-ubiquitinyl-[acceptor protein]-L-lysine.</text>
        <dbReference type="EC" id="2.3.2.27"/>
    </reaction>
</comment>
<dbReference type="GeneID" id="103392802"/>
<dbReference type="GO" id="GO:0006959">
    <property type="term" value="P:humoral immune response"/>
    <property type="evidence" value="ECO:0007669"/>
    <property type="project" value="TreeGrafter"/>
</dbReference>
<dbReference type="CTD" id="100334940"/>
<feature type="region of interest" description="Disordered" evidence="13">
    <location>
        <begin position="54"/>
        <end position="90"/>
    </location>
</feature>
<evidence type="ECO:0000256" key="11">
    <source>
        <dbReference type="ARBA" id="ARBA00078673"/>
    </source>
</evidence>
<evidence type="ECO:0000256" key="13">
    <source>
        <dbReference type="SAM" id="MobiDB-lite"/>
    </source>
</evidence>
<dbReference type="GO" id="GO:0043123">
    <property type="term" value="P:positive regulation of canonical NF-kappaB signal transduction"/>
    <property type="evidence" value="ECO:0007669"/>
    <property type="project" value="TreeGrafter"/>
</dbReference>
<evidence type="ECO:0000256" key="7">
    <source>
        <dbReference type="ARBA" id="ARBA00073304"/>
    </source>
</evidence>
<evidence type="ECO:0000256" key="1">
    <source>
        <dbReference type="ARBA" id="ARBA00000900"/>
    </source>
</evidence>
<dbReference type="RefSeq" id="XP_016898110.1">
    <property type="nucleotide sequence ID" value="XM_017042621.2"/>
</dbReference>
<dbReference type="PANTHER" id="PTHR34257:SF3">
    <property type="entry name" value="ADAPTER PROTEIN CIKS-RELATED"/>
    <property type="match status" value="1"/>
</dbReference>
<dbReference type="GO" id="GO:0006954">
    <property type="term" value="P:inflammatory response"/>
    <property type="evidence" value="ECO:0007669"/>
    <property type="project" value="UniProtKB-KW"/>
</dbReference>
<organism evidence="15 16">
    <name type="scientific">Cynoglossus semilaevis</name>
    <name type="common">Tongue sole</name>
    <dbReference type="NCBI Taxonomy" id="244447"/>
    <lineage>
        <taxon>Eukaryota</taxon>
        <taxon>Metazoa</taxon>
        <taxon>Chordata</taxon>
        <taxon>Craniata</taxon>
        <taxon>Vertebrata</taxon>
        <taxon>Euteleostomi</taxon>
        <taxon>Actinopterygii</taxon>
        <taxon>Neopterygii</taxon>
        <taxon>Teleostei</taxon>
        <taxon>Neoteleostei</taxon>
        <taxon>Acanthomorphata</taxon>
        <taxon>Carangaria</taxon>
        <taxon>Pleuronectiformes</taxon>
        <taxon>Pleuronectoidei</taxon>
        <taxon>Cynoglossidae</taxon>
        <taxon>Cynoglossinae</taxon>
        <taxon>Cynoglossus</taxon>
    </lineage>
</organism>
<evidence type="ECO:0000259" key="14">
    <source>
        <dbReference type="PROSITE" id="PS51534"/>
    </source>
</evidence>
<dbReference type="GO" id="GO:0000209">
    <property type="term" value="P:protein polyubiquitination"/>
    <property type="evidence" value="ECO:0007669"/>
    <property type="project" value="UniProtKB-ARBA"/>
</dbReference>
<evidence type="ECO:0000256" key="2">
    <source>
        <dbReference type="ARBA" id="ARBA00012483"/>
    </source>
</evidence>
<proteinExistence type="predicted"/>
<dbReference type="PANTHER" id="PTHR34257">
    <property type="entry name" value="ADAPTER PROTEIN CIKS"/>
    <property type="match status" value="1"/>
</dbReference>
<evidence type="ECO:0000256" key="10">
    <source>
        <dbReference type="ARBA" id="ARBA00078387"/>
    </source>
</evidence>
<dbReference type="KEGG" id="csem:103392802"/>
<dbReference type="GO" id="GO:0005737">
    <property type="term" value="C:cytoplasm"/>
    <property type="evidence" value="ECO:0007669"/>
    <property type="project" value="UniProtKB-ARBA"/>
</dbReference>
<dbReference type="GO" id="GO:0097400">
    <property type="term" value="P:interleukin-17-mediated signaling pathway"/>
    <property type="evidence" value="ECO:0007669"/>
    <property type="project" value="UniProtKB-ARBA"/>
</dbReference>
<keyword evidence="5" id="KW-0395">Inflammatory response</keyword>
<sequence>MLTSSLQRHITKNFPEEDDETMSLRDSADITTDPAHTHLCPTTVDLASQVTVESGQISEEGEPGHRFVSVQPPHSLMAGSAPPTPFPSQTDRCWPRPSLVSGWSLYPDSLRSFQNHSFLSGPSCTNSTSTIWSLEPPLSLHSDPPSWDTGHQPSHHIVHHALSPYACSPQSTPCWAQCCNDSFNRRVRVPAAVGHTYKSTFNPHCPTEGSGFSAAAAAAAAAAAHSCRADEAAVKEKKNSSAPNSYKTLLSLEQRKVFVTYADDDDDHVNEVINFVALLRHNGFDTHIDIFEQQFRSISNIDFMERYLNEREFLIIIVISPKYHHTVTAPPVGVENDERTFNTVYIHKQLQNEFIQNGSKNFRFIPVLFPGAKQCHVPNWLQNTNVYRWPWDRDDILRRLMRVEKYNPPPIGTLPTILSIPL</sequence>
<evidence type="ECO:0000313" key="16">
    <source>
        <dbReference type="Proteomes" id="UP000265120"/>
    </source>
</evidence>
<dbReference type="FunCoup" id="A0A3P8V904">
    <property type="interactions" value="1"/>
</dbReference>
<dbReference type="Ensembl" id="ENSCSET00000011077.1">
    <property type="protein sequence ID" value="ENSCSEP00000010947.1"/>
    <property type="gene ID" value="ENSCSEG00000007015.1"/>
</dbReference>
<dbReference type="InParanoid" id="A0A3P8V904"/>
<dbReference type="FunFam" id="3.40.50.11530:FF:000007">
    <property type="entry name" value="adapter protein CIKS isoform X3"/>
    <property type="match status" value="1"/>
</dbReference>
<dbReference type="Pfam" id="PF08357">
    <property type="entry name" value="SEFIR"/>
    <property type="match status" value="1"/>
</dbReference>
<dbReference type="OMA" id="YHHTLSP"/>
<reference evidence="15" key="2">
    <citation type="submission" date="2025-08" db="UniProtKB">
        <authorList>
            <consortium name="Ensembl"/>
        </authorList>
    </citation>
    <scope>IDENTIFICATION</scope>
</reference>
<dbReference type="OrthoDB" id="6021171at2759"/>
<name>A0A3P8V904_CYNSE</name>
<dbReference type="GO" id="GO:0061630">
    <property type="term" value="F:ubiquitin protein ligase activity"/>
    <property type="evidence" value="ECO:0007669"/>
    <property type="project" value="UniProtKB-EC"/>
</dbReference>
<dbReference type="AlphaFoldDB" id="A0A3P8V904"/>
<comment type="subunit">
    <text evidence="6">Interacts with IKBKG/NF-kappa B essential modulator, with CHUK/IKK-alpha and with IKBKB/IKK-beta. Interacts with TRAF6; this interaction is direct. Interacts with IL17RA and IL17RC. Interacts with IL17RB.</text>
</comment>
<dbReference type="GeneTree" id="ENSGT00940000164855"/>
<evidence type="ECO:0000256" key="9">
    <source>
        <dbReference type="ARBA" id="ARBA00076636"/>
    </source>
</evidence>
<keyword evidence="3" id="KW-0808">Transferase</keyword>
<evidence type="ECO:0000256" key="6">
    <source>
        <dbReference type="ARBA" id="ARBA00064316"/>
    </source>
</evidence>
<dbReference type="InterPro" id="IPR013568">
    <property type="entry name" value="SEFIR_dom"/>
</dbReference>
<evidence type="ECO:0000313" key="15">
    <source>
        <dbReference type="Ensembl" id="ENSCSEP00000010947.1"/>
    </source>
</evidence>
<keyword evidence="16" id="KW-1185">Reference proteome</keyword>
<dbReference type="InterPro" id="IPR053047">
    <property type="entry name" value="E3_ubiq_ligase_TRAF3IP2"/>
</dbReference>
<dbReference type="RefSeq" id="XP_024909872.1">
    <property type="nucleotide sequence ID" value="XM_025054104.1"/>
</dbReference>
<evidence type="ECO:0000256" key="4">
    <source>
        <dbReference type="ARBA" id="ARBA00022786"/>
    </source>
</evidence>
<evidence type="ECO:0000256" key="3">
    <source>
        <dbReference type="ARBA" id="ARBA00022679"/>
    </source>
</evidence>
<dbReference type="Proteomes" id="UP000265120">
    <property type="component" value="Chromosome 2"/>
</dbReference>